<evidence type="ECO:0000313" key="3">
    <source>
        <dbReference type="Proteomes" id="UP000556620"/>
    </source>
</evidence>
<dbReference type="AlphaFoldDB" id="A0A7W2JKB4"/>
<feature type="compositionally biased region" description="Polar residues" evidence="1">
    <location>
        <begin position="348"/>
        <end position="357"/>
    </location>
</feature>
<dbReference type="RefSeq" id="WP_143133171.1">
    <property type="nucleotide sequence ID" value="NZ_JACGCU010000025.1"/>
</dbReference>
<evidence type="ECO:0000313" key="2">
    <source>
        <dbReference type="EMBL" id="MBA6060535.1"/>
    </source>
</evidence>
<gene>
    <name evidence="2" type="ORF">H4C44_15260</name>
</gene>
<name>A0A7W2JKB4_9PSED</name>
<accession>A0A7W2JKB4</accession>
<comment type="caution">
    <text evidence="2">The sequence shown here is derived from an EMBL/GenBank/DDBJ whole genome shotgun (WGS) entry which is preliminary data.</text>
</comment>
<dbReference type="Proteomes" id="UP000556620">
    <property type="component" value="Unassembled WGS sequence"/>
</dbReference>
<evidence type="ECO:0000256" key="1">
    <source>
        <dbReference type="SAM" id="MobiDB-lite"/>
    </source>
</evidence>
<dbReference type="EMBL" id="JACGCU010000025">
    <property type="protein sequence ID" value="MBA6060535.1"/>
    <property type="molecule type" value="Genomic_DNA"/>
</dbReference>
<protein>
    <submittedName>
        <fullName evidence="2">Uncharacterized protein</fullName>
    </submittedName>
</protein>
<reference evidence="2 3" key="1">
    <citation type="submission" date="2020-07" db="EMBL/GenBank/DDBJ databases">
        <title>Diversity of carbapenemase encoding genes among Pseudomonas putida group clinical isolates in a tertiary Brazilian hospital.</title>
        <authorList>
            <person name="Alberto-Lei F."/>
            <person name="Nodari C.S."/>
            <person name="Streling A.P."/>
            <person name="Paulino J.T."/>
            <person name="Bessa-Neto F.O."/>
            <person name="Cayo R."/>
            <person name="Gales A.C."/>
        </authorList>
    </citation>
    <scope>NUCLEOTIDE SEQUENCE [LARGE SCALE GENOMIC DNA]</scope>
    <source>
        <strain evidence="2 3">14535</strain>
    </source>
</reference>
<feature type="region of interest" description="Disordered" evidence="1">
    <location>
        <begin position="348"/>
        <end position="369"/>
    </location>
</feature>
<organism evidence="2 3">
    <name type="scientific">Pseudomonas juntendi</name>
    <dbReference type="NCBI Taxonomy" id="2666183"/>
    <lineage>
        <taxon>Bacteria</taxon>
        <taxon>Pseudomonadati</taxon>
        <taxon>Pseudomonadota</taxon>
        <taxon>Gammaproteobacteria</taxon>
        <taxon>Pseudomonadales</taxon>
        <taxon>Pseudomonadaceae</taxon>
        <taxon>Pseudomonas</taxon>
    </lineage>
</organism>
<proteinExistence type="predicted"/>
<sequence>MQGTKIPFGERQGMLFRAFEVENGLACGCICPGCHKPLNAANGGQKVIPHFRHVHSENCVSGFKDGVRRAAVALIAAQRSLTLPSFHRQISAMTGSGRILSREVSIPETSVAAETVERFVDLGDVTAHAILTTGNHQLFVRIKVFSRSEKKRHERLSNIEASSVEIDLSELDLGQINDPLTFERAVLFDPTTRSWIRSLRGEMRIKRAEAELATEVARCNDQWELEQAPLRVIEDAKRVEQEAKVAEHKAALAAHRQIQSETAEAQRAAGILERDELPALKRREELIVNQTLRAAREWGGKAVECSSCWLLSPPGNQFCLYCDSETSTSPIQLPKDIAITINNRMRSSAKPDQSLQKAPTLLVQPDPFT</sequence>